<evidence type="ECO:0000256" key="9">
    <source>
        <dbReference type="ARBA" id="ARBA00022927"/>
    </source>
</evidence>
<dbReference type="PANTHER" id="PTHR11024:SF2">
    <property type="entry name" value="PROTEIN SEC13 HOMOLOG"/>
    <property type="match status" value="1"/>
</dbReference>
<keyword evidence="11" id="KW-0906">Nuclear pore complex</keyword>
<sequence length="303" mass="33237">MVKIENAHEGVIHHAALNYYGTRLATCSSDKTVKIFEINDVNNSSSLLETLVGHEGPVWYADWCHPSLGENLLATCGYDGKVLIWKESGHGGKMQIIGKHAVHSASVNCVKWAPHEYGLILLCGSADGKISVVELKDGQIASTKILDNAHKFGVNSISWAPLMKTDSSDDGDETTAVKQFISGGNDNLVKIWKFDDDQETYVVADTLEGHKDAVTAVDWSPTTLLQSYVASVSNDKQCLVWTQDHSSKKNDWKKISVNEGKFEQKLGSVSWSLSGNLLAVSDDDKNVTIWKESGDGKWEEVVN</sequence>
<dbReference type="AlphaFoldDB" id="A0A0W0DMP5"/>
<reference evidence="15 16" key="1">
    <citation type="submission" date="2015-10" db="EMBL/GenBank/DDBJ databases">
        <title>Draft genomes sequences of Candida glabrata isolates 1A, 1B, 2A, 2B, 3A and 3B.</title>
        <authorList>
            <person name="Haavelsrud O.E."/>
            <person name="Gaustad P."/>
        </authorList>
    </citation>
    <scope>NUCLEOTIDE SEQUENCE [LARGE SCALE GENOMIC DNA]</scope>
    <source>
        <strain evidence="15">910700640</strain>
    </source>
</reference>
<evidence type="ECO:0000256" key="2">
    <source>
        <dbReference type="ARBA" id="ARBA00004397"/>
    </source>
</evidence>
<dbReference type="PROSITE" id="PS50294">
    <property type="entry name" value="WD_REPEATS_REGION"/>
    <property type="match status" value="1"/>
</dbReference>
<dbReference type="SMR" id="A0A0W0DMP5"/>
<dbReference type="GO" id="GO:0005198">
    <property type="term" value="F:structural molecule activity"/>
    <property type="evidence" value="ECO:0007669"/>
    <property type="project" value="InterPro"/>
</dbReference>
<dbReference type="OrthoDB" id="364224at2759"/>
<evidence type="ECO:0000256" key="11">
    <source>
        <dbReference type="ARBA" id="ARBA00023132"/>
    </source>
</evidence>
<keyword evidence="5" id="KW-0813">Transport</keyword>
<dbReference type="GO" id="GO:0006606">
    <property type="term" value="P:protein import into nucleus"/>
    <property type="evidence" value="ECO:0007669"/>
    <property type="project" value="TreeGrafter"/>
</dbReference>
<name>A0A0W0DMP5_CANGB</name>
<dbReference type="EMBL" id="LLZZ01000112">
    <property type="protein sequence ID" value="KTB05679.1"/>
    <property type="molecule type" value="Genomic_DNA"/>
</dbReference>
<keyword evidence="13" id="KW-0968">Cytoplasmic vesicle</keyword>
<dbReference type="PANTHER" id="PTHR11024">
    <property type="entry name" value="NUCLEAR PORE COMPLEX PROTEIN SEC13 / SEH1 FAMILY MEMBER"/>
    <property type="match status" value="1"/>
</dbReference>
<keyword evidence="7" id="KW-0677">Repeat</keyword>
<evidence type="ECO:0000256" key="6">
    <source>
        <dbReference type="ARBA" id="ARBA00022574"/>
    </source>
</evidence>
<gene>
    <name evidence="15" type="ORF">AO440_002482</name>
</gene>
<keyword evidence="8" id="KW-0509">mRNA transport</keyword>
<dbReference type="GO" id="GO:0051028">
    <property type="term" value="P:mRNA transport"/>
    <property type="evidence" value="ECO:0007669"/>
    <property type="project" value="UniProtKB-KW"/>
</dbReference>
<evidence type="ECO:0000256" key="10">
    <source>
        <dbReference type="ARBA" id="ARBA00023010"/>
    </source>
</evidence>
<dbReference type="SUPFAM" id="SSF50978">
    <property type="entry name" value="WD40 repeat-like"/>
    <property type="match status" value="1"/>
</dbReference>
<evidence type="ECO:0000256" key="8">
    <source>
        <dbReference type="ARBA" id="ARBA00022816"/>
    </source>
</evidence>
<dbReference type="Pfam" id="PF00400">
    <property type="entry name" value="WD40"/>
    <property type="match status" value="6"/>
</dbReference>
<dbReference type="VEuPathDB" id="FungiDB:GW608_L03179"/>
<proteinExistence type="inferred from homology"/>
<dbReference type="InterPro" id="IPR015943">
    <property type="entry name" value="WD40/YVTN_repeat-like_dom_sf"/>
</dbReference>
<accession>A0A0W0DMP5</accession>
<keyword evidence="9" id="KW-0653">Protein transport</keyword>
<dbReference type="PhylomeDB" id="A0A0W0DMP5"/>
<dbReference type="GO" id="GO:0030127">
    <property type="term" value="C:COPII vesicle coat"/>
    <property type="evidence" value="ECO:0007669"/>
    <property type="project" value="TreeGrafter"/>
</dbReference>
<comment type="subcellular location">
    <subcellularLocation>
        <location evidence="1">Cytoplasmic vesicle</location>
        <location evidence="1">COPII-coated vesicle membrane</location>
        <topology evidence="1">Peripheral membrane protein</topology>
        <orientation evidence="1">Cytoplasmic side</orientation>
    </subcellularLocation>
    <subcellularLocation>
        <location evidence="2">Endoplasmic reticulum membrane</location>
        <topology evidence="2">Peripheral membrane protein</topology>
        <orientation evidence="2">Cytoplasmic side</orientation>
    </subcellularLocation>
    <subcellularLocation>
        <location evidence="3">Nucleus</location>
        <location evidence="3">Nuclear pore complex</location>
    </subcellularLocation>
</comment>
<dbReference type="InterPro" id="IPR036322">
    <property type="entry name" value="WD40_repeat_dom_sf"/>
</dbReference>
<dbReference type="VEuPathDB" id="FungiDB:GVI51_I03179"/>
<protein>
    <submittedName>
        <fullName evidence="15">Protein transport protein SEC13-2</fullName>
    </submittedName>
</protein>
<dbReference type="GO" id="GO:0005789">
    <property type="term" value="C:endoplasmic reticulum membrane"/>
    <property type="evidence" value="ECO:0007669"/>
    <property type="project" value="UniProtKB-SubCell"/>
</dbReference>
<dbReference type="GO" id="GO:0090114">
    <property type="term" value="P:COPII-coated vesicle budding"/>
    <property type="evidence" value="ECO:0007669"/>
    <property type="project" value="TreeGrafter"/>
</dbReference>
<dbReference type="PROSITE" id="PS50082">
    <property type="entry name" value="WD_REPEATS_2"/>
    <property type="match status" value="2"/>
</dbReference>
<keyword evidence="10" id="KW-0811">Translocation</keyword>
<dbReference type="InterPro" id="IPR037363">
    <property type="entry name" value="Sec13/Seh1_fam"/>
</dbReference>
<dbReference type="VEuPathDB" id="FungiDB:B1J91_I03454g"/>
<dbReference type="GO" id="GO:0031080">
    <property type="term" value="C:nuclear pore outer ring"/>
    <property type="evidence" value="ECO:0007669"/>
    <property type="project" value="TreeGrafter"/>
</dbReference>
<comment type="caution">
    <text evidence="15">The sequence shown here is derived from an EMBL/GenBank/DDBJ whole genome shotgun (WGS) entry which is preliminary data.</text>
</comment>
<comment type="similarity">
    <text evidence="4">Belongs to the WD repeat SEC13 family.</text>
</comment>
<dbReference type="VEuPathDB" id="FungiDB:GWK60_L03179"/>
<feature type="repeat" description="WD" evidence="14">
    <location>
        <begin position="180"/>
        <end position="202"/>
    </location>
</feature>
<dbReference type="VEuPathDB" id="FungiDB:CAGL0I03454g"/>
<evidence type="ECO:0000256" key="12">
    <source>
        <dbReference type="ARBA" id="ARBA00023242"/>
    </source>
</evidence>
<feature type="repeat" description="WD" evidence="14">
    <location>
        <begin position="207"/>
        <end position="241"/>
    </location>
</feature>
<dbReference type="GO" id="GO:0032527">
    <property type="term" value="P:protein exit from endoplasmic reticulum"/>
    <property type="evidence" value="ECO:0007669"/>
    <property type="project" value="TreeGrafter"/>
</dbReference>
<evidence type="ECO:0000256" key="7">
    <source>
        <dbReference type="ARBA" id="ARBA00022737"/>
    </source>
</evidence>
<dbReference type="SMART" id="SM00320">
    <property type="entry name" value="WD40"/>
    <property type="match status" value="6"/>
</dbReference>
<evidence type="ECO:0000256" key="1">
    <source>
        <dbReference type="ARBA" id="ARBA00004299"/>
    </source>
</evidence>
<evidence type="ECO:0000313" key="15">
    <source>
        <dbReference type="EMBL" id="KTB05679.1"/>
    </source>
</evidence>
<keyword evidence="12" id="KW-0539">Nucleus</keyword>
<dbReference type="InterPro" id="IPR001680">
    <property type="entry name" value="WD40_rpt"/>
</dbReference>
<dbReference type="Gene3D" id="2.130.10.10">
    <property type="entry name" value="YVTN repeat-like/Quinoprotein amine dehydrogenase"/>
    <property type="match status" value="1"/>
</dbReference>
<evidence type="ECO:0000313" key="16">
    <source>
        <dbReference type="Proteomes" id="UP000054886"/>
    </source>
</evidence>
<dbReference type="Proteomes" id="UP000054886">
    <property type="component" value="Unassembled WGS sequence"/>
</dbReference>
<organism evidence="15 16">
    <name type="scientific">Candida glabrata</name>
    <name type="common">Yeast</name>
    <name type="synonym">Torulopsis glabrata</name>
    <dbReference type="NCBI Taxonomy" id="5478"/>
    <lineage>
        <taxon>Eukaryota</taxon>
        <taxon>Fungi</taxon>
        <taxon>Dikarya</taxon>
        <taxon>Ascomycota</taxon>
        <taxon>Saccharomycotina</taxon>
        <taxon>Saccharomycetes</taxon>
        <taxon>Saccharomycetales</taxon>
        <taxon>Saccharomycetaceae</taxon>
        <taxon>Nakaseomyces</taxon>
    </lineage>
</organism>
<evidence type="ECO:0000256" key="5">
    <source>
        <dbReference type="ARBA" id="ARBA00022448"/>
    </source>
</evidence>
<keyword evidence="6 14" id="KW-0853">WD repeat</keyword>
<evidence type="ECO:0000256" key="3">
    <source>
        <dbReference type="ARBA" id="ARBA00004567"/>
    </source>
</evidence>
<evidence type="ECO:0000256" key="13">
    <source>
        <dbReference type="ARBA" id="ARBA00023329"/>
    </source>
</evidence>
<evidence type="ECO:0000256" key="4">
    <source>
        <dbReference type="ARBA" id="ARBA00010102"/>
    </source>
</evidence>
<evidence type="ECO:0000256" key="14">
    <source>
        <dbReference type="PROSITE-ProRule" id="PRU00221"/>
    </source>
</evidence>
<dbReference type="GO" id="GO:0032008">
    <property type="term" value="P:positive regulation of TOR signaling"/>
    <property type="evidence" value="ECO:0007669"/>
    <property type="project" value="TreeGrafter"/>
</dbReference>